<evidence type="ECO:0000256" key="3">
    <source>
        <dbReference type="SAM" id="MobiDB-lite"/>
    </source>
</evidence>
<organism evidence="4 5">
    <name type="scientific">[Myrmecia] bisecta</name>
    <dbReference type="NCBI Taxonomy" id="41462"/>
    <lineage>
        <taxon>Eukaryota</taxon>
        <taxon>Viridiplantae</taxon>
        <taxon>Chlorophyta</taxon>
        <taxon>core chlorophytes</taxon>
        <taxon>Trebouxiophyceae</taxon>
        <taxon>Trebouxiales</taxon>
        <taxon>Trebouxiaceae</taxon>
        <taxon>Myrmecia</taxon>
    </lineage>
</organism>
<keyword evidence="2" id="KW-0677">Repeat</keyword>
<proteinExistence type="predicted"/>
<evidence type="ECO:0008006" key="6">
    <source>
        <dbReference type="Google" id="ProtNLM"/>
    </source>
</evidence>
<sequence length="385" mass="41961">MAAESWHQRALCGGVLPKLWGHTACLWEGKLYVYTRGLKQPHDLVCIDCRSLAVAILTTSGPCPSKRDTHTASLVGSKMVMFGGSDGKTSYNEVYVCDLRTLEWSVPKVWGSPPRPRDSHSAVVYGQSIIVFGGSVPEGASQNGSGGDREPDVDVETLDDSEDEAPQSNDVYTLDTNRWCWARVNTPQPLPAARESHIAAVTEQQVVVHGGDSGGVYSCDLWALHPQPDLTLWRWQQLKVRSPEQPAARAGHAAVATTTGIYMFGGVDGSLELYFNDCWRLRVGPDAAYGLGTDEAWWSRVTYSGEPPEGRYLHTLSHYDDELYLLGGSTSDGRLLAELHTLKLTPALELSLDQPPAPPSIKLAMQPLPTDPPSGLVRTLGGQRE</sequence>
<evidence type="ECO:0000313" key="4">
    <source>
        <dbReference type="EMBL" id="KAK9810033.1"/>
    </source>
</evidence>
<feature type="region of interest" description="Disordered" evidence="3">
    <location>
        <begin position="355"/>
        <end position="385"/>
    </location>
</feature>
<feature type="compositionally biased region" description="Acidic residues" evidence="3">
    <location>
        <begin position="153"/>
        <end position="165"/>
    </location>
</feature>
<dbReference type="PANTHER" id="PTHR46093:SF3">
    <property type="entry name" value="ACYL-COA-BINDING DOMAIN-CONTAINING PROTEIN 4"/>
    <property type="match status" value="1"/>
</dbReference>
<dbReference type="PANTHER" id="PTHR46093">
    <property type="entry name" value="ACYL-COA-BINDING DOMAIN-CONTAINING PROTEIN 5"/>
    <property type="match status" value="1"/>
</dbReference>
<dbReference type="Gene3D" id="2.120.10.80">
    <property type="entry name" value="Kelch-type beta propeller"/>
    <property type="match status" value="3"/>
</dbReference>
<protein>
    <recommendedName>
        <fullName evidence="6">Kelch repeat-containing protein</fullName>
    </recommendedName>
</protein>
<dbReference type="EMBL" id="JALJOR010000010">
    <property type="protein sequence ID" value="KAK9810033.1"/>
    <property type="molecule type" value="Genomic_DNA"/>
</dbReference>
<gene>
    <name evidence="4" type="ORF">WJX72_003716</name>
</gene>
<accession>A0AAW1PJI7</accession>
<comment type="caution">
    <text evidence="4">The sequence shown here is derived from an EMBL/GenBank/DDBJ whole genome shotgun (WGS) entry which is preliminary data.</text>
</comment>
<dbReference type="InterPro" id="IPR015915">
    <property type="entry name" value="Kelch-typ_b-propeller"/>
</dbReference>
<keyword evidence="1" id="KW-0880">Kelch repeat</keyword>
<dbReference type="AlphaFoldDB" id="A0AAW1PJI7"/>
<dbReference type="SUPFAM" id="SSF117281">
    <property type="entry name" value="Kelch motif"/>
    <property type="match status" value="1"/>
</dbReference>
<name>A0AAW1PJI7_9CHLO</name>
<keyword evidence="5" id="KW-1185">Reference proteome</keyword>
<evidence type="ECO:0000256" key="1">
    <source>
        <dbReference type="ARBA" id="ARBA00022441"/>
    </source>
</evidence>
<evidence type="ECO:0000256" key="2">
    <source>
        <dbReference type="ARBA" id="ARBA00022737"/>
    </source>
</evidence>
<dbReference type="Proteomes" id="UP001489004">
    <property type="component" value="Unassembled WGS sequence"/>
</dbReference>
<evidence type="ECO:0000313" key="5">
    <source>
        <dbReference type="Proteomes" id="UP001489004"/>
    </source>
</evidence>
<feature type="region of interest" description="Disordered" evidence="3">
    <location>
        <begin position="136"/>
        <end position="169"/>
    </location>
</feature>
<reference evidence="4 5" key="1">
    <citation type="journal article" date="2024" name="Nat. Commun.">
        <title>Phylogenomics reveals the evolutionary origins of lichenization in chlorophyte algae.</title>
        <authorList>
            <person name="Puginier C."/>
            <person name="Libourel C."/>
            <person name="Otte J."/>
            <person name="Skaloud P."/>
            <person name="Haon M."/>
            <person name="Grisel S."/>
            <person name="Petersen M."/>
            <person name="Berrin J.G."/>
            <person name="Delaux P.M."/>
            <person name="Dal Grande F."/>
            <person name="Keller J."/>
        </authorList>
    </citation>
    <scope>NUCLEOTIDE SEQUENCE [LARGE SCALE GENOMIC DNA]</scope>
    <source>
        <strain evidence="4 5">SAG 2043</strain>
    </source>
</reference>
<dbReference type="Pfam" id="PF24681">
    <property type="entry name" value="Kelch_KLHDC2_KLHL20_DRC7"/>
    <property type="match status" value="2"/>
</dbReference>